<gene>
    <name evidence="4" type="primary">cpnA_5</name>
    <name evidence="4" type="ORF">GAK33_00982</name>
</gene>
<dbReference type="InterPro" id="IPR020904">
    <property type="entry name" value="Sc_DH/Rdtase_CS"/>
</dbReference>
<sequence length="258" mass="26141">MTQSIGKLAVVTGAASGIGRCTVAQLLAQGWHVWGLDLSADGLREQAQAFGAGDRFRHAVCDVSDPASVDEAFAAILRDDVRIDALICSAGVIRPGPLADHAPDALQLMFGVNVMGPWLCVRAALPGLRRGASVADPSRVVFVGSVAGMSPKAGSGFYGATKAALHVMSGVFAVELAPGGVTFNVVAPGTVETPMLGQVLGATAASGYRPYGASPLGRIAQPDDVAGAILYFVSDAARYVNGAVLPVDGGTRAAIGKG</sequence>
<evidence type="ECO:0000313" key="4">
    <source>
        <dbReference type="EMBL" id="KAF1039982.1"/>
    </source>
</evidence>
<dbReference type="GO" id="GO:0016491">
    <property type="term" value="F:oxidoreductase activity"/>
    <property type="evidence" value="ECO:0007669"/>
    <property type="project" value="UniProtKB-KW"/>
</dbReference>
<reference evidence="5" key="1">
    <citation type="journal article" date="2020" name="MBio">
        <title>Horizontal gene transfer to a defensive symbiont with a reduced genome amongst a multipartite beetle microbiome.</title>
        <authorList>
            <person name="Waterworth S.C."/>
            <person name="Florez L.V."/>
            <person name="Rees E.R."/>
            <person name="Hertweck C."/>
            <person name="Kaltenpoth M."/>
            <person name="Kwan J.C."/>
        </authorList>
    </citation>
    <scope>NUCLEOTIDE SEQUENCE [LARGE SCALE GENOMIC DNA]</scope>
</reference>
<accession>A0A833PYL4</accession>
<evidence type="ECO:0000313" key="5">
    <source>
        <dbReference type="Proteomes" id="UP000467522"/>
    </source>
</evidence>
<dbReference type="CDD" id="cd05233">
    <property type="entry name" value="SDR_c"/>
    <property type="match status" value="1"/>
</dbReference>
<comment type="caution">
    <text evidence="4">The sequence shown here is derived from an EMBL/GenBank/DDBJ whole genome shotgun (WGS) entry which is preliminary data.</text>
</comment>
<dbReference type="SUPFAM" id="SSF51735">
    <property type="entry name" value="NAD(P)-binding Rossmann-fold domains"/>
    <property type="match status" value="1"/>
</dbReference>
<dbReference type="InterPro" id="IPR052178">
    <property type="entry name" value="Sec_Metab_Biosynth_SDR"/>
</dbReference>
<dbReference type="RefSeq" id="WP_174929025.1">
    <property type="nucleotide sequence ID" value="NZ_CABVQB010000001.1"/>
</dbReference>
<dbReference type="EMBL" id="WNDV01000002">
    <property type="protein sequence ID" value="KAF1039982.1"/>
    <property type="molecule type" value="Genomic_DNA"/>
</dbReference>
<keyword evidence="3" id="KW-0560">Oxidoreductase</keyword>
<keyword evidence="2" id="KW-0521">NADP</keyword>
<dbReference type="FunFam" id="3.40.50.720:FF:000084">
    <property type="entry name" value="Short-chain dehydrogenase reductase"/>
    <property type="match status" value="1"/>
</dbReference>
<dbReference type="PANTHER" id="PTHR43618">
    <property type="entry name" value="7-ALPHA-HYDROXYSTEROID DEHYDROGENASE"/>
    <property type="match status" value="1"/>
</dbReference>
<dbReference type="PROSITE" id="PS00061">
    <property type="entry name" value="ADH_SHORT"/>
    <property type="match status" value="1"/>
</dbReference>
<comment type="similarity">
    <text evidence="1">Belongs to the short-chain dehydrogenases/reductases (SDR) family.</text>
</comment>
<evidence type="ECO:0000256" key="1">
    <source>
        <dbReference type="ARBA" id="ARBA00006484"/>
    </source>
</evidence>
<dbReference type="Proteomes" id="UP000467522">
    <property type="component" value="Unassembled WGS sequence"/>
</dbReference>
<name>A0A833PYL4_BURL3</name>
<organism evidence="4 5">
    <name type="scientific">Burkholderia lata (strain ATCC 17760 / DSM 23089 / LMG 22485 / NCIMB 9086 / R18194 / 383)</name>
    <dbReference type="NCBI Taxonomy" id="482957"/>
    <lineage>
        <taxon>Bacteria</taxon>
        <taxon>Pseudomonadati</taxon>
        <taxon>Pseudomonadota</taxon>
        <taxon>Betaproteobacteria</taxon>
        <taxon>Burkholderiales</taxon>
        <taxon>Burkholderiaceae</taxon>
        <taxon>Burkholderia</taxon>
        <taxon>Burkholderia cepacia complex</taxon>
    </lineage>
</organism>
<evidence type="ECO:0000256" key="2">
    <source>
        <dbReference type="ARBA" id="ARBA00022857"/>
    </source>
</evidence>
<protein>
    <submittedName>
        <fullName evidence="4">Cyclopentanol dehydrogenase</fullName>
    </submittedName>
</protein>
<dbReference type="PRINTS" id="PR00081">
    <property type="entry name" value="GDHRDH"/>
</dbReference>
<dbReference type="AlphaFoldDB" id="A0A833PYL4"/>
<dbReference type="Pfam" id="PF13561">
    <property type="entry name" value="adh_short_C2"/>
    <property type="match status" value="1"/>
</dbReference>
<dbReference type="InterPro" id="IPR036291">
    <property type="entry name" value="NAD(P)-bd_dom_sf"/>
</dbReference>
<dbReference type="PANTHER" id="PTHR43618:SF8">
    <property type="entry name" value="7ALPHA-HYDROXYSTEROID DEHYDROGENASE"/>
    <property type="match status" value="1"/>
</dbReference>
<proteinExistence type="inferred from homology"/>
<dbReference type="Gene3D" id="3.40.50.720">
    <property type="entry name" value="NAD(P)-binding Rossmann-like Domain"/>
    <property type="match status" value="1"/>
</dbReference>
<dbReference type="InterPro" id="IPR002347">
    <property type="entry name" value="SDR_fam"/>
</dbReference>
<evidence type="ECO:0000256" key="3">
    <source>
        <dbReference type="ARBA" id="ARBA00023002"/>
    </source>
</evidence>